<evidence type="ECO:0000256" key="1">
    <source>
        <dbReference type="SAM" id="MobiDB-lite"/>
    </source>
</evidence>
<dbReference type="EMBL" id="BSDI01000021">
    <property type="protein sequence ID" value="GLH99225.1"/>
    <property type="molecule type" value="Genomic_DNA"/>
</dbReference>
<gene>
    <name evidence="2" type="ORF">Pa4123_45000</name>
</gene>
<dbReference type="Proteomes" id="UP001144280">
    <property type="component" value="Unassembled WGS sequence"/>
</dbReference>
<feature type="region of interest" description="Disordered" evidence="1">
    <location>
        <begin position="1"/>
        <end position="55"/>
    </location>
</feature>
<organism evidence="2 3">
    <name type="scientific">Phytohabitans aurantiacus</name>
    <dbReference type="NCBI Taxonomy" id="3016789"/>
    <lineage>
        <taxon>Bacteria</taxon>
        <taxon>Bacillati</taxon>
        <taxon>Actinomycetota</taxon>
        <taxon>Actinomycetes</taxon>
        <taxon>Micromonosporales</taxon>
        <taxon>Micromonosporaceae</taxon>
    </lineage>
</organism>
<accession>A0ABQ5R0W9</accession>
<comment type="caution">
    <text evidence="2">The sequence shown here is derived from an EMBL/GenBank/DDBJ whole genome shotgun (WGS) entry which is preliminary data.</text>
</comment>
<keyword evidence="3" id="KW-1185">Reference proteome</keyword>
<sequence>MDGREGSSHDPSLNGDRAGQAGGRRRPSGPAGRAGGQTAAIKDIRVDQGQTHAEN</sequence>
<name>A0ABQ5R0W9_9ACTN</name>
<evidence type="ECO:0000313" key="2">
    <source>
        <dbReference type="EMBL" id="GLH99225.1"/>
    </source>
</evidence>
<protein>
    <submittedName>
        <fullName evidence="2">Uncharacterized protein</fullName>
    </submittedName>
</protein>
<reference evidence="2" key="1">
    <citation type="submission" date="2022-12" db="EMBL/GenBank/DDBJ databases">
        <title>New Phytohabitans aurantiacus sp. RD004123 nov., an actinomycete isolated from soil.</title>
        <authorList>
            <person name="Triningsih D.W."/>
            <person name="Harunari E."/>
            <person name="Igarashi Y."/>
        </authorList>
    </citation>
    <scope>NUCLEOTIDE SEQUENCE</scope>
    <source>
        <strain evidence="2">RD004123</strain>
    </source>
</reference>
<evidence type="ECO:0000313" key="3">
    <source>
        <dbReference type="Proteomes" id="UP001144280"/>
    </source>
</evidence>
<proteinExistence type="predicted"/>